<gene>
    <name evidence="2" type="ORF">PIB30_070319</name>
</gene>
<accession>A0ABU6XLN7</accession>
<dbReference type="Proteomes" id="UP001341840">
    <property type="component" value="Unassembled WGS sequence"/>
</dbReference>
<evidence type="ECO:0000313" key="3">
    <source>
        <dbReference type="Proteomes" id="UP001341840"/>
    </source>
</evidence>
<proteinExistence type="predicted"/>
<sequence>MKNQTGPVEKSDLVKNPKFHNSPSSTVPPSLFILTPKTPQPSHSQAAQPCCCRRLSYRRASTTSSSDLSSHAVPWCCRLFRLRPCCSAAARYVVRFVCACHRSTPGLRLSSLRRASSKPLSPVSVSDAETSFGSPILAKLTAPLW</sequence>
<comment type="caution">
    <text evidence="2">The sequence shown here is derived from an EMBL/GenBank/DDBJ whole genome shotgun (WGS) entry which is preliminary data.</text>
</comment>
<evidence type="ECO:0000256" key="1">
    <source>
        <dbReference type="SAM" id="MobiDB-lite"/>
    </source>
</evidence>
<organism evidence="2 3">
    <name type="scientific">Stylosanthes scabra</name>
    <dbReference type="NCBI Taxonomy" id="79078"/>
    <lineage>
        <taxon>Eukaryota</taxon>
        <taxon>Viridiplantae</taxon>
        <taxon>Streptophyta</taxon>
        <taxon>Embryophyta</taxon>
        <taxon>Tracheophyta</taxon>
        <taxon>Spermatophyta</taxon>
        <taxon>Magnoliopsida</taxon>
        <taxon>eudicotyledons</taxon>
        <taxon>Gunneridae</taxon>
        <taxon>Pentapetalae</taxon>
        <taxon>rosids</taxon>
        <taxon>fabids</taxon>
        <taxon>Fabales</taxon>
        <taxon>Fabaceae</taxon>
        <taxon>Papilionoideae</taxon>
        <taxon>50 kb inversion clade</taxon>
        <taxon>dalbergioids sensu lato</taxon>
        <taxon>Dalbergieae</taxon>
        <taxon>Pterocarpus clade</taxon>
        <taxon>Stylosanthes</taxon>
    </lineage>
</organism>
<reference evidence="2 3" key="1">
    <citation type="journal article" date="2023" name="Plants (Basel)">
        <title>Bridging the Gap: Combining Genomics and Transcriptomics Approaches to Understand Stylosanthes scabra, an Orphan Legume from the Brazilian Caatinga.</title>
        <authorList>
            <person name="Ferreira-Neto J.R.C."/>
            <person name="da Silva M.D."/>
            <person name="Binneck E."/>
            <person name="de Melo N.F."/>
            <person name="da Silva R.H."/>
            <person name="de Melo A.L.T.M."/>
            <person name="Pandolfi V."/>
            <person name="Bustamante F.O."/>
            <person name="Brasileiro-Vidal A.C."/>
            <person name="Benko-Iseppon A.M."/>
        </authorList>
    </citation>
    <scope>NUCLEOTIDE SEQUENCE [LARGE SCALE GENOMIC DNA]</scope>
    <source>
        <tissue evidence="2">Leaves</tissue>
    </source>
</reference>
<feature type="region of interest" description="Disordered" evidence="1">
    <location>
        <begin position="1"/>
        <end position="29"/>
    </location>
</feature>
<dbReference type="EMBL" id="JASCZI010212238">
    <property type="protein sequence ID" value="MED6198842.1"/>
    <property type="molecule type" value="Genomic_DNA"/>
</dbReference>
<feature type="compositionally biased region" description="Polar residues" evidence="1">
    <location>
        <begin position="19"/>
        <end position="28"/>
    </location>
</feature>
<evidence type="ECO:0000313" key="2">
    <source>
        <dbReference type="EMBL" id="MED6198842.1"/>
    </source>
</evidence>
<protein>
    <submittedName>
        <fullName evidence="2">Uncharacterized protein</fullName>
    </submittedName>
</protein>
<name>A0ABU6XLN7_9FABA</name>
<keyword evidence="3" id="KW-1185">Reference proteome</keyword>